<keyword evidence="9 11" id="KW-0663">Pyridoxal phosphate</keyword>
<dbReference type="GO" id="GO:0019491">
    <property type="term" value="P:ectoine biosynthetic process"/>
    <property type="evidence" value="ECO:0007669"/>
    <property type="project" value="UniProtKB-UniPathway"/>
</dbReference>
<dbReference type="PROSITE" id="PS00600">
    <property type="entry name" value="AA_TRANSFER_CLASS_3"/>
    <property type="match status" value="1"/>
</dbReference>
<dbReference type="NCBIfam" id="TIGR00709">
    <property type="entry name" value="dat"/>
    <property type="match status" value="1"/>
</dbReference>
<evidence type="ECO:0000256" key="2">
    <source>
        <dbReference type="ARBA" id="ARBA00002189"/>
    </source>
</evidence>
<comment type="similarity">
    <text evidence="4 11">Belongs to the class-III pyridoxal-phosphate-dependent aminotransferase family.</text>
</comment>
<evidence type="ECO:0000256" key="4">
    <source>
        <dbReference type="ARBA" id="ARBA00008954"/>
    </source>
</evidence>
<comment type="caution">
    <text evidence="13">The sequence shown here is derived from an EMBL/GenBank/DDBJ whole genome shotgun (WGS) entry which is preliminary data.</text>
</comment>
<dbReference type="NCBIfam" id="NF006733">
    <property type="entry name" value="PRK09264.1"/>
    <property type="match status" value="1"/>
</dbReference>
<dbReference type="InterPro" id="IPR015421">
    <property type="entry name" value="PyrdxlP-dep_Trfase_major"/>
</dbReference>
<accession>A0A235BA23</accession>
<dbReference type="PIRSF" id="PIRSF000521">
    <property type="entry name" value="Transaminase_4ab_Lys_Orn"/>
    <property type="match status" value="1"/>
</dbReference>
<dbReference type="InterPro" id="IPR005814">
    <property type="entry name" value="Aminotrans_3"/>
</dbReference>
<evidence type="ECO:0000256" key="6">
    <source>
        <dbReference type="ARBA" id="ARBA00014798"/>
    </source>
</evidence>
<dbReference type="PANTHER" id="PTHR43552">
    <property type="entry name" value="DIAMINOBUTYRATE--2-OXOGLUTARATE AMINOTRANSFERASE"/>
    <property type="match status" value="1"/>
</dbReference>
<comment type="catalytic activity">
    <reaction evidence="10 12">
        <text>L-2,4-diaminobutanoate + 2-oxoglutarate = L-aspartate 4-semialdehyde + L-glutamate</text>
        <dbReference type="Rhea" id="RHEA:11160"/>
        <dbReference type="ChEBI" id="CHEBI:16810"/>
        <dbReference type="ChEBI" id="CHEBI:29985"/>
        <dbReference type="ChEBI" id="CHEBI:58761"/>
        <dbReference type="ChEBI" id="CHEBI:537519"/>
        <dbReference type="EC" id="2.6.1.76"/>
    </reaction>
</comment>
<dbReference type="Proteomes" id="UP000215459">
    <property type="component" value="Unassembled WGS sequence"/>
</dbReference>
<dbReference type="EMBL" id="NOWF01000002">
    <property type="protein sequence ID" value="OYD09158.1"/>
    <property type="molecule type" value="Genomic_DNA"/>
</dbReference>
<evidence type="ECO:0000256" key="1">
    <source>
        <dbReference type="ARBA" id="ARBA00001933"/>
    </source>
</evidence>
<dbReference type="InterPro" id="IPR015422">
    <property type="entry name" value="PyrdxlP-dep_Trfase_small"/>
</dbReference>
<evidence type="ECO:0000256" key="9">
    <source>
        <dbReference type="ARBA" id="ARBA00022898"/>
    </source>
</evidence>
<dbReference type="UniPathway" id="UPA00067">
    <property type="reaction ID" value="UER00121"/>
</dbReference>
<dbReference type="AlphaFoldDB" id="A0A235BA23"/>
<proteinExistence type="inferred from homology"/>
<dbReference type="PANTHER" id="PTHR43552:SF2">
    <property type="entry name" value="DIAMINOBUTYRATE--2-OXOGLUTARATE TRANSAMINASE"/>
    <property type="match status" value="1"/>
</dbReference>
<keyword evidence="7 12" id="KW-0032">Aminotransferase</keyword>
<reference evidence="13 14" key="1">
    <citation type="submission" date="2017-07" db="EMBL/GenBank/DDBJ databases">
        <title>The genome sequence of Paludifilum halophilum highlights mechanisms for microbial adaptation to high salt environemnts.</title>
        <authorList>
            <person name="Belbahri L."/>
        </authorList>
    </citation>
    <scope>NUCLEOTIDE SEQUENCE [LARGE SCALE GENOMIC DNA]</scope>
    <source>
        <strain evidence="13 14">DSM 102817</strain>
    </source>
</reference>
<evidence type="ECO:0000313" key="13">
    <source>
        <dbReference type="EMBL" id="OYD09158.1"/>
    </source>
</evidence>
<evidence type="ECO:0000313" key="14">
    <source>
        <dbReference type="Proteomes" id="UP000215459"/>
    </source>
</evidence>
<dbReference type="InterPro" id="IPR049704">
    <property type="entry name" value="Aminotrans_3_PPA_site"/>
</dbReference>
<dbReference type="NCBIfam" id="TIGR02407">
    <property type="entry name" value="ectoine_ectB"/>
    <property type="match status" value="1"/>
</dbReference>
<dbReference type="CDD" id="cd00610">
    <property type="entry name" value="OAT_like"/>
    <property type="match status" value="1"/>
</dbReference>
<organism evidence="13 14">
    <name type="scientific">Paludifilum halophilum</name>
    <dbReference type="NCBI Taxonomy" id="1642702"/>
    <lineage>
        <taxon>Bacteria</taxon>
        <taxon>Bacillati</taxon>
        <taxon>Bacillota</taxon>
        <taxon>Bacilli</taxon>
        <taxon>Bacillales</taxon>
        <taxon>Thermoactinomycetaceae</taxon>
        <taxon>Paludifilum</taxon>
    </lineage>
</organism>
<dbReference type="GO" id="GO:0047307">
    <property type="term" value="F:diaminobutyrate-pyruvate transaminase activity"/>
    <property type="evidence" value="ECO:0007669"/>
    <property type="project" value="InterPro"/>
</dbReference>
<sequence>MSVFDQMESEVRSYCRSFPTVFEKANGYKLWDTQGRQFIDFFAGAGALNYGHNDPGIKQKLLDYIAEDGVIHSLDMATTKKEEFLKRFREVILEPRQLDYKVMFPGPTGTNTVESALKLARKITGRETIISFTQGFHGMTLGALSVTGNSFKRHGAGVPLNHAVSMPYDNFLGDDIDSLTLLERFLEDKGSGVSLPAAIILETVQGEGGINVASQEWLKRVEEICRRWDILLIIDDVQAGCGRTGPFFSFEPSGIQPDIVCLSKSIGGYGLPFAITLIKPELDEWAPGEHNGTFRGHNLAFVAATEALRFWETDEFAKETIRKGEKVNLFLKQLTEKYPQAQLEARGRGLMQGLAFGVDDLADKVCELAFERGLIAETSGSKGEVAKVMPPLIIDDEGLDQGLSILEDSIIEATKTVNN</sequence>
<keyword evidence="8 12" id="KW-0808">Transferase</keyword>
<dbReference type="SUPFAM" id="SSF53383">
    <property type="entry name" value="PLP-dependent transferases"/>
    <property type="match status" value="1"/>
</dbReference>
<comment type="function">
    <text evidence="2 12">Catalyzes reversively the conversion of L-aspartate beta-semialdehyde (ASA) to L-2,4-diaminobutyrate (DABA) by transamination with L-glutamate.</text>
</comment>
<dbReference type="GO" id="GO:0030170">
    <property type="term" value="F:pyridoxal phosphate binding"/>
    <property type="evidence" value="ECO:0007669"/>
    <property type="project" value="InterPro"/>
</dbReference>
<dbReference type="GO" id="GO:0045303">
    <property type="term" value="F:diaminobutyrate-2-oxoglutarate transaminase activity"/>
    <property type="evidence" value="ECO:0007669"/>
    <property type="project" value="UniProtKB-EC"/>
</dbReference>
<dbReference type="RefSeq" id="WP_094263507.1">
    <property type="nucleotide sequence ID" value="NZ_NOWF01000002.1"/>
</dbReference>
<protein>
    <recommendedName>
        <fullName evidence="6 12">Diaminobutyrate--2-oxoglutarate transaminase</fullName>
        <ecNumber evidence="5 12">2.6.1.76</ecNumber>
    </recommendedName>
    <alternativeName>
        <fullName evidence="12">DABA aminotransferase</fullName>
    </alternativeName>
</protein>
<evidence type="ECO:0000256" key="8">
    <source>
        <dbReference type="ARBA" id="ARBA00022679"/>
    </source>
</evidence>
<evidence type="ECO:0000256" key="7">
    <source>
        <dbReference type="ARBA" id="ARBA00022576"/>
    </source>
</evidence>
<keyword evidence="14" id="KW-1185">Reference proteome</keyword>
<dbReference type="InterPro" id="IPR004637">
    <property type="entry name" value="Dat"/>
</dbReference>
<name>A0A235BA23_9BACL</name>
<dbReference type="InterPro" id="IPR012773">
    <property type="entry name" value="Ectoine_EctB"/>
</dbReference>
<evidence type="ECO:0000256" key="10">
    <source>
        <dbReference type="ARBA" id="ARBA00049111"/>
    </source>
</evidence>
<dbReference type="OrthoDB" id="9807885at2"/>
<evidence type="ECO:0000256" key="5">
    <source>
        <dbReference type="ARBA" id="ARBA00013155"/>
    </source>
</evidence>
<gene>
    <name evidence="13" type="primary">ectB</name>
    <name evidence="13" type="ORF">CHM34_03325</name>
</gene>
<evidence type="ECO:0000256" key="3">
    <source>
        <dbReference type="ARBA" id="ARBA00004946"/>
    </source>
</evidence>
<comment type="cofactor">
    <cofactor evidence="1 12">
        <name>pyridoxal 5'-phosphate</name>
        <dbReference type="ChEBI" id="CHEBI:597326"/>
    </cofactor>
</comment>
<dbReference type="Gene3D" id="3.90.1150.10">
    <property type="entry name" value="Aspartate Aminotransferase, domain 1"/>
    <property type="match status" value="1"/>
</dbReference>
<evidence type="ECO:0000256" key="12">
    <source>
        <dbReference type="RuleBase" id="RU365034"/>
    </source>
</evidence>
<dbReference type="EC" id="2.6.1.76" evidence="5 12"/>
<comment type="pathway">
    <text evidence="3 12">Amine and polyamine biosynthesis; ectoine biosynthesis; L-ectoine from L-aspartate 4-semialdehyde: step 1/3.</text>
</comment>
<dbReference type="Gene3D" id="3.40.640.10">
    <property type="entry name" value="Type I PLP-dependent aspartate aminotransferase-like (Major domain)"/>
    <property type="match status" value="1"/>
</dbReference>
<evidence type="ECO:0000256" key="11">
    <source>
        <dbReference type="RuleBase" id="RU003560"/>
    </source>
</evidence>
<dbReference type="Pfam" id="PF00202">
    <property type="entry name" value="Aminotran_3"/>
    <property type="match status" value="1"/>
</dbReference>
<dbReference type="InterPro" id="IPR015424">
    <property type="entry name" value="PyrdxlP-dep_Trfase"/>
</dbReference>